<proteinExistence type="predicted"/>
<evidence type="ECO:0000313" key="1">
    <source>
        <dbReference type="EMBL" id="MBX43492.1"/>
    </source>
</evidence>
<dbReference type="EMBL" id="GGEC01063008">
    <property type="protein sequence ID" value="MBX43492.1"/>
    <property type="molecule type" value="Transcribed_RNA"/>
</dbReference>
<protein>
    <submittedName>
        <fullName evidence="1">Uncharacterized protein</fullName>
    </submittedName>
</protein>
<accession>A0A2P2NLW0</accession>
<sequence length="30" mass="3358">MGSLESSFNCVFLHQKPSLLLSMKGTNKFI</sequence>
<dbReference type="AlphaFoldDB" id="A0A2P2NLW0"/>
<reference evidence="1" key="1">
    <citation type="submission" date="2018-02" db="EMBL/GenBank/DDBJ databases">
        <title>Rhizophora mucronata_Transcriptome.</title>
        <authorList>
            <person name="Meera S.P."/>
            <person name="Sreeshan A."/>
            <person name="Augustine A."/>
        </authorList>
    </citation>
    <scope>NUCLEOTIDE SEQUENCE</scope>
    <source>
        <tissue evidence="1">Leaf</tissue>
    </source>
</reference>
<organism evidence="1">
    <name type="scientific">Rhizophora mucronata</name>
    <name type="common">Asiatic mangrove</name>
    <dbReference type="NCBI Taxonomy" id="61149"/>
    <lineage>
        <taxon>Eukaryota</taxon>
        <taxon>Viridiplantae</taxon>
        <taxon>Streptophyta</taxon>
        <taxon>Embryophyta</taxon>
        <taxon>Tracheophyta</taxon>
        <taxon>Spermatophyta</taxon>
        <taxon>Magnoliopsida</taxon>
        <taxon>eudicotyledons</taxon>
        <taxon>Gunneridae</taxon>
        <taxon>Pentapetalae</taxon>
        <taxon>rosids</taxon>
        <taxon>fabids</taxon>
        <taxon>Malpighiales</taxon>
        <taxon>Rhizophoraceae</taxon>
        <taxon>Rhizophora</taxon>
    </lineage>
</organism>
<name>A0A2P2NLW0_RHIMU</name>